<dbReference type="CDD" id="cd14798">
    <property type="entry name" value="RX-CC_like"/>
    <property type="match status" value="1"/>
</dbReference>
<evidence type="ECO:0000313" key="10">
    <source>
        <dbReference type="EMBL" id="GJN28275.1"/>
    </source>
</evidence>
<feature type="domain" description="Disease resistance R13L4/SHOC-2-like LRR" evidence="9">
    <location>
        <begin position="295"/>
        <end position="577"/>
    </location>
</feature>
<dbReference type="AlphaFoldDB" id="A0AAV5F1S7"/>
<accession>A0AAV5F1S7</accession>
<gene>
    <name evidence="10" type="primary">gb16381</name>
    <name evidence="10" type="ORF">PR202_gb16381</name>
</gene>
<name>A0AAV5F1S7_ELECO</name>
<dbReference type="Gene3D" id="3.40.50.300">
    <property type="entry name" value="P-loop containing nucleotide triphosphate hydrolases"/>
    <property type="match status" value="1"/>
</dbReference>
<evidence type="ECO:0000256" key="2">
    <source>
        <dbReference type="ARBA" id="ARBA00022614"/>
    </source>
</evidence>
<reference evidence="10" key="2">
    <citation type="submission" date="2021-12" db="EMBL/GenBank/DDBJ databases">
        <title>Resequencing data analysis of finger millet.</title>
        <authorList>
            <person name="Hatakeyama M."/>
            <person name="Aluri S."/>
            <person name="Balachadran M.T."/>
            <person name="Sivarajan S.R."/>
            <person name="Poveda L."/>
            <person name="Shimizu-Inatsugi R."/>
            <person name="Schlapbach R."/>
            <person name="Sreeman S.M."/>
            <person name="Shimizu K.K."/>
        </authorList>
    </citation>
    <scope>NUCLEOTIDE SEQUENCE</scope>
</reference>
<dbReference type="PANTHER" id="PTHR19338">
    <property type="entry name" value="TRANSLOCASE OF INNER MITOCHONDRIAL MEMBRANE 13 HOMOLOG"/>
    <property type="match status" value="1"/>
</dbReference>
<dbReference type="InterPro" id="IPR002182">
    <property type="entry name" value="NB-ARC"/>
</dbReference>
<dbReference type="InterPro" id="IPR055414">
    <property type="entry name" value="LRR_R13L4/SHOC2-like"/>
</dbReference>
<dbReference type="InterPro" id="IPR027417">
    <property type="entry name" value="P-loop_NTPase"/>
</dbReference>
<evidence type="ECO:0000256" key="3">
    <source>
        <dbReference type="ARBA" id="ARBA00022737"/>
    </source>
</evidence>
<dbReference type="Pfam" id="PF00931">
    <property type="entry name" value="NB-ARC"/>
    <property type="match status" value="1"/>
</dbReference>
<dbReference type="EMBL" id="BQKI01000080">
    <property type="protein sequence ID" value="GJN28275.1"/>
    <property type="molecule type" value="Genomic_DNA"/>
</dbReference>
<evidence type="ECO:0000313" key="11">
    <source>
        <dbReference type="Proteomes" id="UP001054889"/>
    </source>
</evidence>
<dbReference type="InterPro" id="IPR041118">
    <property type="entry name" value="Rx_N"/>
</dbReference>
<evidence type="ECO:0000259" key="8">
    <source>
        <dbReference type="Pfam" id="PF18052"/>
    </source>
</evidence>
<comment type="caution">
    <text evidence="10">The sequence shown here is derived from an EMBL/GenBank/DDBJ whole genome shotgun (WGS) entry which is preliminary data.</text>
</comment>
<dbReference type="PANTHER" id="PTHR19338:SF75">
    <property type="entry name" value="OS08G0170100 PROTEIN"/>
    <property type="match status" value="1"/>
</dbReference>
<keyword evidence="4" id="KW-0547">Nucleotide-binding</keyword>
<evidence type="ECO:0000259" key="9">
    <source>
        <dbReference type="Pfam" id="PF23598"/>
    </source>
</evidence>
<sequence>MEFATALLPKLAKLLQEEYNLQTSAKKGIEFLHSELVTMQAALRKIGEVPREQLDDLRRIWARDVRELSYDMEDIVDSFMVDVEGPDPPSKRGARKIFKKMIRKFSSFIVLVVSLDGLHRYKLDASIAPANRTAVDPRITAMYTKMTELVGIGEAKEQVIARLIKGDADDHKERIVVSVAGFGGLGKTTLARAVYDEIKKDFACTAFVSVSRNPDAKKLLKDILYELHKGRGHPGENLDEIKHLIDLVRDFLCDKRYLIVVDDIWDKDPWDKDLASLGFVGSLSHLRYLGLTSTGLGQLICLHGSLKYDGTRLPDELKELTSLQVLKNVVLTCGRIAEKLGHLTELTVLEAEVELPTEEASDDERASCSEALLEALGKLMKVECLHIRVHFNEVNLDGSMAKPLGNLRRLYIGISKMVPTWIRAACLPALSYLDIHVAYEQTDDIQLLGTLPCLRRLRYEVMEGAVERCAVGADAFPRLVICVFDIWDVWGGAAVVPCTFPRGAMPMLQDFKFRIGHKQKGSVAIEDCLSLGHLPSLRSVTVLGLYYFEDDDKATKRKVKAVRKKLEQEAAAHPNHPLCIDTTNY</sequence>
<keyword evidence="2" id="KW-0433">Leucine-rich repeat</keyword>
<organism evidence="10 11">
    <name type="scientific">Eleusine coracana subsp. coracana</name>
    <dbReference type="NCBI Taxonomy" id="191504"/>
    <lineage>
        <taxon>Eukaryota</taxon>
        <taxon>Viridiplantae</taxon>
        <taxon>Streptophyta</taxon>
        <taxon>Embryophyta</taxon>
        <taxon>Tracheophyta</taxon>
        <taxon>Spermatophyta</taxon>
        <taxon>Magnoliopsida</taxon>
        <taxon>Liliopsida</taxon>
        <taxon>Poales</taxon>
        <taxon>Poaceae</taxon>
        <taxon>PACMAD clade</taxon>
        <taxon>Chloridoideae</taxon>
        <taxon>Cynodonteae</taxon>
        <taxon>Eleusininae</taxon>
        <taxon>Eleusine</taxon>
    </lineage>
</organism>
<dbReference type="Gene3D" id="1.20.5.4130">
    <property type="match status" value="1"/>
</dbReference>
<evidence type="ECO:0000259" key="7">
    <source>
        <dbReference type="Pfam" id="PF00931"/>
    </source>
</evidence>
<evidence type="ECO:0000256" key="5">
    <source>
        <dbReference type="ARBA" id="ARBA00022821"/>
    </source>
</evidence>
<dbReference type="SUPFAM" id="SSF52540">
    <property type="entry name" value="P-loop containing nucleoside triphosphate hydrolases"/>
    <property type="match status" value="1"/>
</dbReference>
<keyword evidence="5" id="KW-0611">Plant defense</keyword>
<keyword evidence="11" id="KW-1185">Reference proteome</keyword>
<evidence type="ECO:0000256" key="4">
    <source>
        <dbReference type="ARBA" id="ARBA00022741"/>
    </source>
</evidence>
<keyword evidence="6" id="KW-0175">Coiled coil</keyword>
<dbReference type="Pfam" id="PF18052">
    <property type="entry name" value="Rx_N"/>
    <property type="match status" value="1"/>
</dbReference>
<proteinExistence type="inferred from homology"/>
<dbReference type="PRINTS" id="PR00364">
    <property type="entry name" value="DISEASERSIST"/>
</dbReference>
<evidence type="ECO:0000256" key="1">
    <source>
        <dbReference type="ARBA" id="ARBA00008894"/>
    </source>
</evidence>
<dbReference type="GO" id="GO:0043531">
    <property type="term" value="F:ADP binding"/>
    <property type="evidence" value="ECO:0007669"/>
    <property type="project" value="InterPro"/>
</dbReference>
<dbReference type="Pfam" id="PF23598">
    <property type="entry name" value="LRR_14"/>
    <property type="match status" value="1"/>
</dbReference>
<dbReference type="Proteomes" id="UP001054889">
    <property type="component" value="Unassembled WGS sequence"/>
</dbReference>
<dbReference type="InterPro" id="IPR038005">
    <property type="entry name" value="RX-like_CC"/>
</dbReference>
<feature type="domain" description="Disease resistance N-terminal" evidence="8">
    <location>
        <begin position="5"/>
        <end position="88"/>
    </location>
</feature>
<dbReference type="GO" id="GO:0006952">
    <property type="term" value="P:defense response"/>
    <property type="evidence" value="ECO:0007669"/>
    <property type="project" value="UniProtKB-KW"/>
</dbReference>
<comment type="similarity">
    <text evidence="1">Belongs to the disease resistance NB-LRR family.</text>
</comment>
<protein>
    <submittedName>
        <fullName evidence="10">Uncharacterized protein</fullName>
    </submittedName>
</protein>
<dbReference type="SUPFAM" id="SSF52047">
    <property type="entry name" value="RNI-like"/>
    <property type="match status" value="1"/>
</dbReference>
<reference evidence="10" key="1">
    <citation type="journal article" date="2018" name="DNA Res.">
        <title>Multiple hybrid de novo genome assembly of finger millet, an orphan allotetraploid crop.</title>
        <authorList>
            <person name="Hatakeyama M."/>
            <person name="Aluri S."/>
            <person name="Balachadran M.T."/>
            <person name="Sivarajan S.R."/>
            <person name="Patrignani A."/>
            <person name="Gruter S."/>
            <person name="Poveda L."/>
            <person name="Shimizu-Inatsugi R."/>
            <person name="Baeten J."/>
            <person name="Francoijs K.J."/>
            <person name="Nataraja K.N."/>
            <person name="Reddy Y.A.N."/>
            <person name="Phadnis S."/>
            <person name="Ravikumar R.L."/>
            <person name="Schlapbach R."/>
            <person name="Sreeman S.M."/>
            <person name="Shimizu K.K."/>
        </authorList>
    </citation>
    <scope>NUCLEOTIDE SEQUENCE</scope>
</reference>
<feature type="domain" description="NB-ARC" evidence="7">
    <location>
        <begin position="155"/>
        <end position="272"/>
    </location>
</feature>
<evidence type="ECO:0000256" key="6">
    <source>
        <dbReference type="ARBA" id="ARBA00023054"/>
    </source>
</evidence>
<keyword evidence="3" id="KW-0677">Repeat</keyword>